<gene>
    <name evidence="1" type="ORF">SGFS_041550</name>
</gene>
<reference evidence="1 2" key="2">
    <citation type="journal article" date="2023" name="ChemBioChem">
        <title>Acyltransferase Domain Exchange between Two Independent Type I Polyketide Synthases in the Same Producer Strain of Macrolide Antibiotics.</title>
        <authorList>
            <person name="Kudo F."/>
            <person name="Kishikawa K."/>
            <person name="Tsuboi K."/>
            <person name="Kido T."/>
            <person name="Usui T."/>
            <person name="Hashimoto J."/>
            <person name="Shin-Ya K."/>
            <person name="Miyanaga A."/>
            <person name="Eguchi T."/>
        </authorList>
    </citation>
    <scope>NUCLEOTIDE SEQUENCE [LARGE SCALE GENOMIC DNA]</scope>
    <source>
        <strain evidence="1 2">A-8890</strain>
    </source>
</reference>
<protein>
    <submittedName>
        <fullName evidence="1">Uncharacterized protein</fullName>
    </submittedName>
</protein>
<dbReference type="Proteomes" id="UP001321542">
    <property type="component" value="Chromosome"/>
</dbReference>
<keyword evidence="2" id="KW-1185">Reference proteome</keyword>
<name>A0ABM7FA22_9ACTN</name>
<reference evidence="1 2" key="1">
    <citation type="journal article" date="2010" name="ChemBioChem">
        <title>Cloning and characterization of the biosynthetic gene cluster of 16-membered macrolide antibiotic FD-891: involvement of a dual functional cytochrome P450 monooxygenase catalyzing epoxidation and hydroxylation.</title>
        <authorList>
            <person name="Kudo F."/>
            <person name="Motegi A."/>
            <person name="Mizoue K."/>
            <person name="Eguchi T."/>
        </authorList>
    </citation>
    <scope>NUCLEOTIDE SEQUENCE [LARGE SCALE GENOMIC DNA]</scope>
    <source>
        <strain evidence="1 2">A-8890</strain>
    </source>
</reference>
<dbReference type="EMBL" id="AP018448">
    <property type="protein sequence ID" value="BBC32861.1"/>
    <property type="molecule type" value="Genomic_DNA"/>
</dbReference>
<proteinExistence type="predicted"/>
<evidence type="ECO:0000313" key="2">
    <source>
        <dbReference type="Proteomes" id="UP001321542"/>
    </source>
</evidence>
<organism evidence="1 2">
    <name type="scientific">Streptomyces graminofaciens</name>
    <dbReference type="NCBI Taxonomy" id="68212"/>
    <lineage>
        <taxon>Bacteria</taxon>
        <taxon>Bacillati</taxon>
        <taxon>Actinomycetota</taxon>
        <taxon>Actinomycetes</taxon>
        <taxon>Kitasatosporales</taxon>
        <taxon>Streptomycetaceae</taxon>
        <taxon>Streptomyces</taxon>
    </lineage>
</organism>
<accession>A0ABM7FA22</accession>
<sequence>MFAFTVHGETLAAFGSFRSGLPSGSADAAKTTGVSRLGSIVKPTTEAMRRNQGRLPRVALPVPGEPGASWDMTSLLAAAAPPEQPHAVEGREEEVERTAKWAGSYVDGSAIWLDTWSLVIAPVHTRTFAKSPGR</sequence>
<evidence type="ECO:0000313" key="1">
    <source>
        <dbReference type="EMBL" id="BBC32861.1"/>
    </source>
</evidence>